<comment type="caution">
    <text evidence="2">The sequence shown here is derived from an EMBL/GenBank/DDBJ whole genome shotgun (WGS) entry which is preliminary data.</text>
</comment>
<dbReference type="RefSeq" id="WP_016189631.1">
    <property type="nucleotide sequence ID" value="NZ_CP089932.1"/>
</dbReference>
<dbReference type="AlphaFoldDB" id="A0A0M2K7P6"/>
<protein>
    <submittedName>
        <fullName evidence="2">Uncharacterized protein</fullName>
    </submittedName>
</protein>
<accession>A0A0M2K7P6</accession>
<feature type="transmembrane region" description="Helical" evidence="1">
    <location>
        <begin position="67"/>
        <end position="87"/>
    </location>
</feature>
<keyword evidence="1" id="KW-0472">Membrane</keyword>
<organism evidence="2 3">
    <name type="scientific">Erwinia tracheiphila</name>
    <dbReference type="NCBI Taxonomy" id="65700"/>
    <lineage>
        <taxon>Bacteria</taxon>
        <taxon>Pseudomonadati</taxon>
        <taxon>Pseudomonadota</taxon>
        <taxon>Gammaproteobacteria</taxon>
        <taxon>Enterobacterales</taxon>
        <taxon>Erwiniaceae</taxon>
        <taxon>Erwinia</taxon>
    </lineage>
</organism>
<name>A0A0M2K7P6_9GAMM</name>
<sequence length="102" mass="11019">MNVENLFGIVLFVSGIVKSVFALYKSERPGFGIRLFICQLLLTAGVIFAGLLIPWIAGVALHHPAGIWPPAVVTGERVISIAIMKALSWACRRVCRAGCLRG</sequence>
<proteinExistence type="predicted"/>
<keyword evidence="1" id="KW-1133">Transmembrane helix</keyword>
<evidence type="ECO:0000313" key="2">
    <source>
        <dbReference type="EMBL" id="KKF34939.1"/>
    </source>
</evidence>
<dbReference type="PATRIC" id="fig|65700.7.peg.1282"/>
<reference evidence="2 3" key="1">
    <citation type="submission" date="2015-01" db="EMBL/GenBank/DDBJ databases">
        <title>Erwinia tracheiphila.</title>
        <authorList>
            <person name="Shapiro L.R."/>
        </authorList>
    </citation>
    <scope>NUCLEOTIDE SEQUENCE [LARGE SCALE GENOMIC DNA]</scope>
    <source>
        <strain evidence="2 3">BuffGH</strain>
    </source>
</reference>
<feature type="transmembrane region" description="Helical" evidence="1">
    <location>
        <begin position="6"/>
        <end position="24"/>
    </location>
</feature>
<evidence type="ECO:0000256" key="1">
    <source>
        <dbReference type="SAM" id="Phobius"/>
    </source>
</evidence>
<dbReference type="Proteomes" id="UP000033924">
    <property type="component" value="Unassembled WGS sequence"/>
</dbReference>
<feature type="transmembrane region" description="Helical" evidence="1">
    <location>
        <begin position="36"/>
        <end position="61"/>
    </location>
</feature>
<keyword evidence="3" id="KW-1185">Reference proteome</keyword>
<gene>
    <name evidence="2" type="ORF">SY86_05090</name>
</gene>
<dbReference type="EMBL" id="JXNU01000003">
    <property type="protein sequence ID" value="KKF34939.1"/>
    <property type="molecule type" value="Genomic_DNA"/>
</dbReference>
<evidence type="ECO:0000313" key="3">
    <source>
        <dbReference type="Proteomes" id="UP000033924"/>
    </source>
</evidence>
<keyword evidence="1" id="KW-0812">Transmembrane</keyword>